<keyword evidence="7" id="KW-0472">Membrane</keyword>
<evidence type="ECO:0000256" key="6">
    <source>
        <dbReference type="PIRSR" id="PIRSR609283-1"/>
    </source>
</evidence>
<keyword evidence="7" id="KW-0812">Transmembrane</keyword>
<protein>
    <submittedName>
        <fullName evidence="8">Soluble calcium-activated nucleotidase 1</fullName>
    </submittedName>
</protein>
<feature type="binding site" evidence="6">
    <location>
        <position position="207"/>
    </location>
    <ligand>
        <name>Ca(2+)</name>
        <dbReference type="ChEBI" id="CHEBI:29108"/>
    </ligand>
</feature>
<evidence type="ECO:0000256" key="3">
    <source>
        <dbReference type="ARBA" id="ARBA00022801"/>
    </source>
</evidence>
<keyword evidence="7" id="KW-1133">Transmembrane helix</keyword>
<comment type="cofactor">
    <cofactor evidence="1 6">
        <name>Ca(2+)</name>
        <dbReference type="ChEBI" id="CHEBI:29108"/>
    </cofactor>
</comment>
<dbReference type="Gene3D" id="2.120.10.100">
    <property type="entry name" value="Apyrase"/>
    <property type="match status" value="2"/>
</dbReference>
<dbReference type="PANTHER" id="PTHR13023:SF3">
    <property type="entry name" value="SOLUBLE CALCIUM-ACTIVATED NUCLEOTIDASE 1"/>
    <property type="match status" value="1"/>
</dbReference>
<dbReference type="Proteomes" id="UP000037510">
    <property type="component" value="Unassembled WGS sequence"/>
</dbReference>
<dbReference type="EMBL" id="JTDY01001454">
    <property type="protein sequence ID" value="KOB73831.1"/>
    <property type="molecule type" value="Genomic_DNA"/>
</dbReference>
<evidence type="ECO:0000256" key="1">
    <source>
        <dbReference type="ARBA" id="ARBA00001913"/>
    </source>
</evidence>
<keyword evidence="9" id="KW-1185">Reference proteome</keyword>
<reference evidence="8 9" key="1">
    <citation type="journal article" date="2015" name="Genome Biol. Evol.">
        <title>The genome of winter moth (Operophtera brumata) provides a genomic perspective on sexual dimorphism and phenology.</title>
        <authorList>
            <person name="Derks M.F."/>
            <person name="Smit S."/>
            <person name="Salis L."/>
            <person name="Schijlen E."/>
            <person name="Bossers A."/>
            <person name="Mateman C."/>
            <person name="Pijl A.S."/>
            <person name="de Ridder D."/>
            <person name="Groenen M.A."/>
            <person name="Visser M.E."/>
            <person name="Megens H.J."/>
        </authorList>
    </citation>
    <scope>NUCLEOTIDE SEQUENCE [LARGE SCALE GENOMIC DNA]</scope>
    <source>
        <strain evidence="8">WM2013NL</strain>
        <tissue evidence="8">Head and thorax</tissue>
    </source>
</reference>
<keyword evidence="4 6" id="KW-0106">Calcium</keyword>
<comment type="caution">
    <text evidence="8">The sequence shown here is derived from an EMBL/GenBank/DDBJ whole genome shotgun (WGS) entry which is preliminary data.</text>
</comment>
<dbReference type="InterPro" id="IPR036258">
    <property type="entry name" value="Apyrase_sf"/>
</dbReference>
<dbReference type="PANTHER" id="PTHR13023">
    <property type="entry name" value="APYRASE"/>
    <property type="match status" value="1"/>
</dbReference>
<dbReference type="Pfam" id="PF06079">
    <property type="entry name" value="Apyrase"/>
    <property type="match status" value="2"/>
</dbReference>
<keyword evidence="2 6" id="KW-0479">Metal-binding</keyword>
<evidence type="ECO:0000256" key="5">
    <source>
        <dbReference type="ARBA" id="ARBA00025738"/>
    </source>
</evidence>
<feature type="transmembrane region" description="Helical" evidence="7">
    <location>
        <begin position="40"/>
        <end position="60"/>
    </location>
</feature>
<dbReference type="GO" id="GO:0005509">
    <property type="term" value="F:calcium ion binding"/>
    <property type="evidence" value="ECO:0007669"/>
    <property type="project" value="InterPro"/>
</dbReference>
<accession>A0A0L7LF52</accession>
<dbReference type="GO" id="GO:0045134">
    <property type="term" value="F:UDP phosphatase activity"/>
    <property type="evidence" value="ECO:0007669"/>
    <property type="project" value="TreeGrafter"/>
</dbReference>
<organism evidence="8 9">
    <name type="scientific">Operophtera brumata</name>
    <name type="common">Winter moth</name>
    <name type="synonym">Phalaena brumata</name>
    <dbReference type="NCBI Taxonomy" id="104452"/>
    <lineage>
        <taxon>Eukaryota</taxon>
        <taxon>Metazoa</taxon>
        <taxon>Ecdysozoa</taxon>
        <taxon>Arthropoda</taxon>
        <taxon>Hexapoda</taxon>
        <taxon>Insecta</taxon>
        <taxon>Pterygota</taxon>
        <taxon>Neoptera</taxon>
        <taxon>Endopterygota</taxon>
        <taxon>Lepidoptera</taxon>
        <taxon>Glossata</taxon>
        <taxon>Ditrysia</taxon>
        <taxon>Geometroidea</taxon>
        <taxon>Geometridae</taxon>
        <taxon>Larentiinae</taxon>
        <taxon>Operophtera</taxon>
    </lineage>
</organism>
<dbReference type="STRING" id="104452.A0A0L7LF52"/>
<evidence type="ECO:0000256" key="4">
    <source>
        <dbReference type="ARBA" id="ARBA00022837"/>
    </source>
</evidence>
<feature type="binding site" evidence="6">
    <location>
        <position position="325"/>
    </location>
    <ligand>
        <name>Ca(2+)</name>
        <dbReference type="ChEBI" id="CHEBI:29108"/>
    </ligand>
</feature>
<dbReference type="AlphaFoldDB" id="A0A0L7LF52"/>
<proteinExistence type="inferred from homology"/>
<dbReference type="GO" id="GO:0004382">
    <property type="term" value="F:GDP phosphatase activity"/>
    <property type="evidence" value="ECO:0007669"/>
    <property type="project" value="TreeGrafter"/>
</dbReference>
<feature type="binding site" evidence="6">
    <location>
        <position position="227"/>
    </location>
    <ligand>
        <name>Ca(2+)</name>
        <dbReference type="ChEBI" id="CHEBI:29108"/>
    </ligand>
</feature>
<feature type="non-terminal residue" evidence="8">
    <location>
        <position position="325"/>
    </location>
</feature>
<evidence type="ECO:0000313" key="9">
    <source>
        <dbReference type="Proteomes" id="UP000037510"/>
    </source>
</evidence>
<feature type="binding site" evidence="6">
    <location>
        <position position="161"/>
    </location>
    <ligand>
        <name>Ca(2+)</name>
        <dbReference type="ChEBI" id="CHEBI:29108"/>
    </ligand>
</feature>
<evidence type="ECO:0000256" key="2">
    <source>
        <dbReference type="ARBA" id="ARBA00022723"/>
    </source>
</evidence>
<keyword evidence="3" id="KW-0378">Hydrolase</keyword>
<sequence>MYEHELDDISMRGTLRDWRKALRTPTTYRVGNTVRIQPQFIYLVLLIGGLLLLLFYYNWWTSSQVYTAHRWTTPLRPYNNTYPLTDPLVSGDLITYRIAIIADLDTNSKSDKPHTYFSYFKKGFLSYDKEKQYVTVTWDKQPATVLTSTYSHKGRGMELSELIVFDGRLLTFDDRSGMVFEILNNKVIPWLIIPDGNGHVEKGFKTEWASVKNEVMYLGWPGYMIHESGAWSERRQRWCFLPRRCSYEAYNETKDEVMGCNYLITADEDFKNVQALEFIPGTNDEAIVALKTTEFDGKTSTYITAFTTEGKVLLTDTFIEDLKYE</sequence>
<comment type="similarity">
    <text evidence="5">Belongs to the apyrase family.</text>
</comment>
<name>A0A0L7LF52_OPEBR</name>
<evidence type="ECO:0000256" key="7">
    <source>
        <dbReference type="SAM" id="Phobius"/>
    </source>
</evidence>
<dbReference type="GO" id="GO:0030166">
    <property type="term" value="P:proteoglycan biosynthetic process"/>
    <property type="evidence" value="ECO:0007669"/>
    <property type="project" value="TreeGrafter"/>
</dbReference>
<evidence type="ECO:0000313" key="8">
    <source>
        <dbReference type="EMBL" id="KOB73831.1"/>
    </source>
</evidence>
<gene>
    <name evidence="8" type="ORF">OBRU01_10086</name>
</gene>
<feature type="binding site" evidence="6">
    <location>
        <position position="160"/>
    </location>
    <ligand>
        <name>Ca(2+)</name>
        <dbReference type="ChEBI" id="CHEBI:29108"/>
    </ligand>
</feature>
<dbReference type="InterPro" id="IPR009283">
    <property type="entry name" value="Apyrase"/>
</dbReference>
<dbReference type="SUPFAM" id="SSF101887">
    <property type="entry name" value="Apyrase"/>
    <property type="match status" value="1"/>
</dbReference>